<dbReference type="Proteomes" id="UP000801864">
    <property type="component" value="Unassembled WGS sequence"/>
</dbReference>
<organism evidence="2 3">
    <name type="scientific">Trichoderma lentiforme</name>
    <dbReference type="NCBI Taxonomy" id="1567552"/>
    <lineage>
        <taxon>Eukaryota</taxon>
        <taxon>Fungi</taxon>
        <taxon>Dikarya</taxon>
        <taxon>Ascomycota</taxon>
        <taxon>Pezizomycotina</taxon>
        <taxon>Sordariomycetes</taxon>
        <taxon>Hypocreomycetidae</taxon>
        <taxon>Hypocreales</taxon>
        <taxon>Hypocreaceae</taxon>
        <taxon>Trichoderma</taxon>
    </lineage>
</organism>
<dbReference type="AlphaFoldDB" id="A0A9P4X5C3"/>
<dbReference type="EMBL" id="QLNT01000025">
    <property type="protein sequence ID" value="KAF3059045.1"/>
    <property type="molecule type" value="Genomic_DNA"/>
</dbReference>
<evidence type="ECO:0000313" key="2">
    <source>
        <dbReference type="EMBL" id="KAF3059045.1"/>
    </source>
</evidence>
<evidence type="ECO:0000313" key="3">
    <source>
        <dbReference type="Proteomes" id="UP000801864"/>
    </source>
</evidence>
<feature type="region of interest" description="Disordered" evidence="1">
    <location>
        <begin position="34"/>
        <end position="68"/>
    </location>
</feature>
<name>A0A9P4X5C3_9HYPO</name>
<comment type="caution">
    <text evidence="2">The sequence shown here is derived from an EMBL/GenBank/DDBJ whole genome shotgun (WGS) entry which is preliminary data.</text>
</comment>
<gene>
    <name evidence="2" type="ORF">CFAM422_011699</name>
</gene>
<keyword evidence="3" id="KW-1185">Reference proteome</keyword>
<proteinExistence type="predicted"/>
<accession>A0A9P4X5C3</accession>
<reference evidence="2 3" key="1">
    <citation type="submission" date="2018-06" db="EMBL/GenBank/DDBJ databases">
        <title>Genome analysis of cellulolytic fungus Trichoderma lentiforme CFAM-422.</title>
        <authorList>
            <person name="Steindorff A.S."/>
            <person name="Formighieri E.F."/>
            <person name="Midorikawa G.E.O."/>
            <person name="Tamietti M.S."/>
            <person name="Ramos E.Z."/>
            <person name="Silva A.S."/>
            <person name="Bon E.P.S."/>
            <person name="Mendes T.D."/>
            <person name="Damaso M.C.T."/>
            <person name="Favaro L.C.L."/>
        </authorList>
    </citation>
    <scope>NUCLEOTIDE SEQUENCE [LARGE SCALE GENOMIC DNA]</scope>
    <source>
        <strain evidence="2 3">CFAM-422</strain>
    </source>
</reference>
<evidence type="ECO:0000256" key="1">
    <source>
        <dbReference type="SAM" id="MobiDB-lite"/>
    </source>
</evidence>
<sequence length="68" mass="7290">MSKQFDDQVLEELGLDPNAGRRLSTACIRPYEYPPEAAPYLAGPPPLAPSHSDVGTPAAHSSPRDYAP</sequence>
<feature type="compositionally biased region" description="Pro residues" evidence="1">
    <location>
        <begin position="34"/>
        <end position="48"/>
    </location>
</feature>
<protein>
    <submittedName>
        <fullName evidence="2">Uncharacterized protein</fullName>
    </submittedName>
</protein>
<feature type="region of interest" description="Disordered" evidence="1">
    <location>
        <begin position="1"/>
        <end position="21"/>
    </location>
</feature>